<dbReference type="GO" id="GO:0045892">
    <property type="term" value="P:negative regulation of DNA-templated transcription"/>
    <property type="evidence" value="ECO:0007669"/>
    <property type="project" value="TreeGrafter"/>
</dbReference>
<dbReference type="KEGG" id="tci:A7K98_03990"/>
<dbReference type="InterPro" id="IPR014757">
    <property type="entry name" value="Tscrpt_reg_IclR_C"/>
</dbReference>
<gene>
    <name evidence="8" type="ORF">A7K98_03990</name>
    <name evidence="9" type="ORF">A7K99_03990</name>
</gene>
<dbReference type="Proteomes" id="UP000195729">
    <property type="component" value="Chromosome"/>
</dbReference>
<dbReference type="RefSeq" id="WP_087487416.1">
    <property type="nucleotide sequence ID" value="NZ_CP015579.1"/>
</dbReference>
<evidence type="ECO:0000256" key="4">
    <source>
        <dbReference type="ARBA" id="ARBA00040379"/>
    </source>
</evidence>
<dbReference type="EMBL" id="CP015579">
    <property type="protein sequence ID" value="ARU93032.1"/>
    <property type="molecule type" value="Genomic_DNA"/>
</dbReference>
<evidence type="ECO:0000313" key="11">
    <source>
        <dbReference type="Proteomes" id="UP000195814"/>
    </source>
</evidence>
<dbReference type="PROSITE" id="PS51077">
    <property type="entry name" value="HTH_ICLR"/>
    <property type="match status" value="1"/>
</dbReference>
<evidence type="ECO:0000313" key="8">
    <source>
        <dbReference type="EMBL" id="ARU93032.1"/>
    </source>
</evidence>
<keyword evidence="2" id="KW-0238">DNA-binding</keyword>
<evidence type="ECO:0000256" key="5">
    <source>
        <dbReference type="ARBA" id="ARBA00042627"/>
    </source>
</evidence>
<dbReference type="Proteomes" id="UP000195814">
    <property type="component" value="Chromosome"/>
</dbReference>
<dbReference type="EMBL" id="CP015581">
    <property type="protein sequence ID" value="ARU97070.1"/>
    <property type="molecule type" value="Genomic_DNA"/>
</dbReference>
<dbReference type="InterPro" id="IPR050707">
    <property type="entry name" value="HTH_MetabolicPath_Reg"/>
</dbReference>
<keyword evidence="1" id="KW-0805">Transcription regulation</keyword>
<reference evidence="10 11" key="1">
    <citation type="submission" date="2016-05" db="EMBL/GenBank/DDBJ databases">
        <title>Complete genome sequence of two 2,5-diketo-D-glunonic acid producing strain Tatumella citrea.</title>
        <authorList>
            <person name="Duan C."/>
            <person name="Yang J."/>
            <person name="Yang S."/>
        </authorList>
    </citation>
    <scope>NUCLEOTIDE SEQUENCE [LARGE SCALE GENOMIC DNA]</scope>
    <source>
        <strain evidence="9 10">ATCC 39140</strain>
        <strain evidence="8 11">DSM 13699</strain>
    </source>
</reference>
<dbReference type="InterPro" id="IPR005471">
    <property type="entry name" value="Tscrpt_reg_IclR_N"/>
</dbReference>
<evidence type="ECO:0000256" key="3">
    <source>
        <dbReference type="ARBA" id="ARBA00023163"/>
    </source>
</evidence>
<dbReference type="Pfam" id="PF01614">
    <property type="entry name" value="IclR_C"/>
    <property type="match status" value="1"/>
</dbReference>
<name>A0A1Y0LHE7_TATCI</name>
<evidence type="ECO:0000313" key="10">
    <source>
        <dbReference type="Proteomes" id="UP000195729"/>
    </source>
</evidence>
<dbReference type="SMART" id="SM00346">
    <property type="entry name" value="HTH_ICLR"/>
    <property type="match status" value="1"/>
</dbReference>
<dbReference type="PANTHER" id="PTHR30136:SF24">
    <property type="entry name" value="HTH-TYPE TRANSCRIPTIONAL REPRESSOR ALLR"/>
    <property type="match status" value="1"/>
</dbReference>
<proteinExistence type="predicted"/>
<dbReference type="Pfam" id="PF09339">
    <property type="entry name" value="HTH_IclR"/>
    <property type="match status" value="1"/>
</dbReference>
<accession>A0A1Y0LHE7</accession>
<dbReference type="PROSITE" id="PS51078">
    <property type="entry name" value="ICLR_ED"/>
    <property type="match status" value="1"/>
</dbReference>
<evidence type="ECO:0000259" key="7">
    <source>
        <dbReference type="PROSITE" id="PS51078"/>
    </source>
</evidence>
<dbReference type="GO" id="GO:0003700">
    <property type="term" value="F:DNA-binding transcription factor activity"/>
    <property type="evidence" value="ECO:0007669"/>
    <property type="project" value="TreeGrafter"/>
</dbReference>
<protein>
    <recommendedName>
        <fullName evidence="4">HTH-type transcriptional repressor AllR</fullName>
    </recommendedName>
    <alternativeName>
        <fullName evidence="5">Negative regulator of allantoin and glyoxylate utilization operons</fullName>
    </alternativeName>
</protein>
<evidence type="ECO:0000259" key="6">
    <source>
        <dbReference type="PROSITE" id="PS51077"/>
    </source>
</evidence>
<keyword evidence="3" id="KW-0804">Transcription</keyword>
<evidence type="ECO:0000256" key="1">
    <source>
        <dbReference type="ARBA" id="ARBA00023015"/>
    </source>
</evidence>
<evidence type="ECO:0000313" key="9">
    <source>
        <dbReference type="EMBL" id="ARU97070.1"/>
    </source>
</evidence>
<dbReference type="PANTHER" id="PTHR30136">
    <property type="entry name" value="HELIX-TURN-HELIX TRANSCRIPTIONAL REGULATOR, ICLR FAMILY"/>
    <property type="match status" value="1"/>
</dbReference>
<sequence>MIRKSPIQVIDKAVTLLRIISDLKQGASALELAKLSGLDRTTVHRILKSLIVWDLVIHEDGMFKSGPESLFYSTRYLNRLNIRRVALPFMVEIQKLLTDKQAVISLSIPVREHVVLIERIWTQLTPLNVLMDLSDQYPIDKIPSGLAMLATYNPLVCREILDEQRCAEIEPRLTEIRAAKGFCIGANEQQLGLNSIAYPVLNPRSEGIGALVIAGLDTEKELSLNSPLAGHLKRACENISGQLNYL</sequence>
<dbReference type="InterPro" id="IPR036388">
    <property type="entry name" value="WH-like_DNA-bd_sf"/>
</dbReference>
<dbReference type="InterPro" id="IPR036390">
    <property type="entry name" value="WH_DNA-bd_sf"/>
</dbReference>
<dbReference type="InterPro" id="IPR029016">
    <property type="entry name" value="GAF-like_dom_sf"/>
</dbReference>
<dbReference type="AlphaFoldDB" id="A0A1Y0LHE7"/>
<feature type="domain" description="IclR-ED" evidence="7">
    <location>
        <begin position="68"/>
        <end position="245"/>
    </location>
</feature>
<organism evidence="8 11">
    <name type="scientific">Tatumella citrea</name>
    <name type="common">Pantoea citrea</name>
    <dbReference type="NCBI Taxonomy" id="53336"/>
    <lineage>
        <taxon>Bacteria</taxon>
        <taxon>Pseudomonadati</taxon>
        <taxon>Pseudomonadota</taxon>
        <taxon>Gammaproteobacteria</taxon>
        <taxon>Enterobacterales</taxon>
        <taxon>Erwiniaceae</taxon>
        <taxon>Tatumella</taxon>
    </lineage>
</organism>
<evidence type="ECO:0000256" key="2">
    <source>
        <dbReference type="ARBA" id="ARBA00023125"/>
    </source>
</evidence>
<dbReference type="SUPFAM" id="SSF55781">
    <property type="entry name" value="GAF domain-like"/>
    <property type="match status" value="1"/>
</dbReference>
<dbReference type="SUPFAM" id="SSF46785">
    <property type="entry name" value="Winged helix' DNA-binding domain"/>
    <property type="match status" value="1"/>
</dbReference>
<feature type="domain" description="HTH iclR-type" evidence="6">
    <location>
        <begin position="7"/>
        <end position="67"/>
    </location>
</feature>
<dbReference type="Gene3D" id="3.30.450.40">
    <property type="match status" value="1"/>
</dbReference>
<dbReference type="GO" id="GO:0003677">
    <property type="term" value="F:DNA binding"/>
    <property type="evidence" value="ECO:0007669"/>
    <property type="project" value="UniProtKB-KW"/>
</dbReference>
<dbReference type="OrthoDB" id="8678438at2"/>
<dbReference type="Gene3D" id="1.10.10.10">
    <property type="entry name" value="Winged helix-like DNA-binding domain superfamily/Winged helix DNA-binding domain"/>
    <property type="match status" value="1"/>
</dbReference>
<keyword evidence="10" id="KW-1185">Reference proteome</keyword>